<dbReference type="Pfam" id="PF12161">
    <property type="entry name" value="HsdM_N"/>
    <property type="match status" value="1"/>
</dbReference>
<sequence length="500" mass="56730">MSLQQKIDRITDILRRDDGISGAMHYTEQTSWVLFLKFLDDYESEKEDEAVLSGKNYQPVLDEEHRWSKWACPKNEDGKLDINKVRTGDDLTEYVNSELFPYLKGFANSAITGSGADPKSFAYKIGAIFQYLDNKVASGHTLREVLDIVDTLNFQSEAEMFELSLVYEGLLQNMGDAGGYAGEFYTPRPVVKAMVKALDPKPLDKIYDAAAGSCGFLVEAFEYNKPKEFKKRAGRELTSEEYDFQRVDAYWGFEKTSLAYVMGMMNMILHGIESPNLFRGNTLTQNIRDIQEKDRYDIILANPPFGGKEKSQIQQNFPIQSNATELLFLQHFMKTLKSGGKAAIVVPEGVLFQTNSAFKQVKQELLENFNLHTILSLPAGVFLPYSGVKTNVLFFERSGGTSDVWYYECEPEQKLTKNKPITDDHLKEFVELYDSREATDRSWTVSASKLAEDYDLSAKNPAKQKDAEHLAPSDILKQIRIKEKLVSSLLDEIEDLLAEK</sequence>
<dbReference type="PANTHER" id="PTHR42933:SF4">
    <property type="entry name" value="TYPE I RESTRICTION ENZYME ECOKI METHYLASE SUBUNIT"/>
    <property type="match status" value="1"/>
</dbReference>
<comment type="caution">
    <text evidence="10">The sequence shown here is derived from an EMBL/GenBank/DDBJ whole genome shotgun (WGS) entry which is preliminary data.</text>
</comment>
<dbReference type="AlphaFoldDB" id="A0A7X0NHD2"/>
<evidence type="ECO:0000256" key="2">
    <source>
        <dbReference type="ARBA" id="ARBA00011900"/>
    </source>
</evidence>
<evidence type="ECO:0000256" key="3">
    <source>
        <dbReference type="ARBA" id="ARBA00022603"/>
    </source>
</evidence>
<feature type="domain" description="N6 adenine-specific DNA methyltransferase N-terminal" evidence="9">
    <location>
        <begin position="3"/>
        <end position="96"/>
    </location>
</feature>
<dbReference type="PROSITE" id="PS00092">
    <property type="entry name" value="N6_MTASE"/>
    <property type="match status" value="1"/>
</dbReference>
<feature type="domain" description="DNA methylase adenine-specific" evidence="8">
    <location>
        <begin position="164"/>
        <end position="469"/>
    </location>
</feature>
<evidence type="ECO:0000256" key="4">
    <source>
        <dbReference type="ARBA" id="ARBA00022679"/>
    </source>
</evidence>
<accession>A0A7X0NHD2</accession>
<dbReference type="EMBL" id="JACHHU010000015">
    <property type="protein sequence ID" value="MBB6543492.1"/>
    <property type="molecule type" value="Genomic_DNA"/>
</dbReference>
<evidence type="ECO:0000256" key="5">
    <source>
        <dbReference type="ARBA" id="ARBA00022691"/>
    </source>
</evidence>
<dbReference type="SUPFAM" id="SSF53335">
    <property type="entry name" value="S-adenosyl-L-methionine-dependent methyltransferases"/>
    <property type="match status" value="1"/>
</dbReference>
<protein>
    <recommendedName>
        <fullName evidence="2">site-specific DNA-methyltransferase (adenine-specific)</fullName>
        <ecNumber evidence="2">2.1.1.72</ecNumber>
    </recommendedName>
</protein>
<dbReference type="GO" id="GO:0009007">
    <property type="term" value="F:site-specific DNA-methyltransferase (adenine-specific) activity"/>
    <property type="evidence" value="ECO:0007669"/>
    <property type="project" value="UniProtKB-EC"/>
</dbReference>
<reference evidence="10 11" key="1">
    <citation type="submission" date="2020-08" db="EMBL/GenBank/DDBJ databases">
        <title>Genomic Encyclopedia of Type Strains, Phase IV (KMG-IV): sequencing the most valuable type-strain genomes for metagenomic binning, comparative biology and taxonomic classification.</title>
        <authorList>
            <person name="Goeker M."/>
        </authorList>
    </citation>
    <scope>NUCLEOTIDE SEQUENCE [LARGE SCALE GENOMIC DNA]</scope>
    <source>
        <strain evidence="10 11">DSM 26287</strain>
    </source>
</reference>
<keyword evidence="5" id="KW-0949">S-adenosyl-L-methionine</keyword>
<dbReference type="Gene3D" id="3.40.50.150">
    <property type="entry name" value="Vaccinia Virus protein VP39"/>
    <property type="match status" value="1"/>
</dbReference>
<evidence type="ECO:0000256" key="7">
    <source>
        <dbReference type="ARBA" id="ARBA00047942"/>
    </source>
</evidence>
<evidence type="ECO:0000256" key="6">
    <source>
        <dbReference type="ARBA" id="ARBA00022747"/>
    </source>
</evidence>
<organism evidence="10 11">
    <name type="scientific">Thalassotalea piscium</name>
    <dbReference type="NCBI Taxonomy" id="1230533"/>
    <lineage>
        <taxon>Bacteria</taxon>
        <taxon>Pseudomonadati</taxon>
        <taxon>Pseudomonadota</taxon>
        <taxon>Gammaproteobacteria</taxon>
        <taxon>Alteromonadales</taxon>
        <taxon>Colwelliaceae</taxon>
        <taxon>Thalassotalea</taxon>
    </lineage>
</organism>
<dbReference type="RefSeq" id="WP_184424280.1">
    <property type="nucleotide sequence ID" value="NZ_AP027362.1"/>
</dbReference>
<dbReference type="GO" id="GO:0003677">
    <property type="term" value="F:DNA binding"/>
    <property type="evidence" value="ECO:0007669"/>
    <property type="project" value="InterPro"/>
</dbReference>
<dbReference type="PRINTS" id="PR00507">
    <property type="entry name" value="N12N6MTFRASE"/>
</dbReference>
<dbReference type="GO" id="GO:0008170">
    <property type="term" value="F:N-methyltransferase activity"/>
    <property type="evidence" value="ECO:0007669"/>
    <property type="project" value="InterPro"/>
</dbReference>
<dbReference type="GO" id="GO:0009307">
    <property type="term" value="P:DNA restriction-modification system"/>
    <property type="evidence" value="ECO:0007669"/>
    <property type="project" value="UniProtKB-KW"/>
</dbReference>
<evidence type="ECO:0000259" key="9">
    <source>
        <dbReference type="Pfam" id="PF12161"/>
    </source>
</evidence>
<keyword evidence="3 10" id="KW-0489">Methyltransferase</keyword>
<comment type="catalytic activity">
    <reaction evidence="7">
        <text>a 2'-deoxyadenosine in DNA + S-adenosyl-L-methionine = an N(6)-methyl-2'-deoxyadenosine in DNA + S-adenosyl-L-homocysteine + H(+)</text>
        <dbReference type="Rhea" id="RHEA:15197"/>
        <dbReference type="Rhea" id="RHEA-COMP:12418"/>
        <dbReference type="Rhea" id="RHEA-COMP:12419"/>
        <dbReference type="ChEBI" id="CHEBI:15378"/>
        <dbReference type="ChEBI" id="CHEBI:57856"/>
        <dbReference type="ChEBI" id="CHEBI:59789"/>
        <dbReference type="ChEBI" id="CHEBI:90615"/>
        <dbReference type="ChEBI" id="CHEBI:90616"/>
        <dbReference type="EC" id="2.1.1.72"/>
    </reaction>
</comment>
<evidence type="ECO:0000313" key="10">
    <source>
        <dbReference type="EMBL" id="MBB6543492.1"/>
    </source>
</evidence>
<dbReference type="Proteomes" id="UP000537141">
    <property type="component" value="Unassembled WGS sequence"/>
</dbReference>
<evidence type="ECO:0000313" key="11">
    <source>
        <dbReference type="Proteomes" id="UP000537141"/>
    </source>
</evidence>
<dbReference type="InterPro" id="IPR051537">
    <property type="entry name" value="DNA_Adenine_Mtase"/>
</dbReference>
<name>A0A7X0NHD2_9GAMM</name>
<dbReference type="PANTHER" id="PTHR42933">
    <property type="entry name" value="SLR6095 PROTEIN"/>
    <property type="match status" value="1"/>
</dbReference>
<dbReference type="Gene3D" id="1.20.1260.30">
    <property type="match status" value="1"/>
</dbReference>
<comment type="similarity">
    <text evidence="1">Belongs to the N(4)/N(6)-methyltransferase family.</text>
</comment>
<dbReference type="EC" id="2.1.1.72" evidence="2"/>
<evidence type="ECO:0000259" key="8">
    <source>
        <dbReference type="Pfam" id="PF02384"/>
    </source>
</evidence>
<dbReference type="InterPro" id="IPR038333">
    <property type="entry name" value="T1MK-like_N_sf"/>
</dbReference>
<dbReference type="Pfam" id="PF02384">
    <property type="entry name" value="N6_Mtase"/>
    <property type="match status" value="1"/>
</dbReference>
<proteinExistence type="inferred from homology"/>
<dbReference type="InterPro" id="IPR029063">
    <property type="entry name" value="SAM-dependent_MTases_sf"/>
</dbReference>
<evidence type="ECO:0000256" key="1">
    <source>
        <dbReference type="ARBA" id="ARBA00006594"/>
    </source>
</evidence>
<dbReference type="GO" id="GO:0032259">
    <property type="term" value="P:methylation"/>
    <property type="evidence" value="ECO:0007669"/>
    <property type="project" value="UniProtKB-KW"/>
</dbReference>
<keyword evidence="11" id="KW-1185">Reference proteome</keyword>
<keyword evidence="6" id="KW-0680">Restriction system</keyword>
<keyword evidence="4 10" id="KW-0808">Transferase</keyword>
<dbReference type="InterPro" id="IPR003356">
    <property type="entry name" value="DNA_methylase_A-5"/>
</dbReference>
<dbReference type="InterPro" id="IPR002052">
    <property type="entry name" value="DNA_methylase_N6_adenine_CS"/>
</dbReference>
<gene>
    <name evidence="10" type="ORF">HNQ55_002013</name>
</gene>
<dbReference type="InterPro" id="IPR022749">
    <property type="entry name" value="D12N6_MeTrfase_N"/>
</dbReference>